<accession>A0AAV1JU92</accession>
<keyword evidence="5" id="KW-1185">Reference proteome</keyword>
<dbReference type="GO" id="GO:0003676">
    <property type="term" value="F:nucleic acid binding"/>
    <property type="evidence" value="ECO:0007669"/>
    <property type="project" value="InterPro"/>
</dbReference>
<evidence type="ECO:0000256" key="2">
    <source>
        <dbReference type="SAM" id="MobiDB-lite"/>
    </source>
</evidence>
<dbReference type="Gene3D" id="4.10.60.10">
    <property type="entry name" value="Zinc finger, CCHC-type"/>
    <property type="match status" value="1"/>
</dbReference>
<evidence type="ECO:0000313" key="5">
    <source>
        <dbReference type="Proteomes" id="UP001497472"/>
    </source>
</evidence>
<gene>
    <name evidence="4" type="ORF">LNINA_LOCUS11274</name>
</gene>
<dbReference type="AlphaFoldDB" id="A0AAV1JU92"/>
<dbReference type="SMART" id="SM00343">
    <property type="entry name" value="ZnF_C2HC"/>
    <property type="match status" value="2"/>
</dbReference>
<keyword evidence="1" id="KW-0479">Metal-binding</keyword>
<dbReference type="GO" id="GO:0008270">
    <property type="term" value="F:zinc ion binding"/>
    <property type="evidence" value="ECO:0007669"/>
    <property type="project" value="UniProtKB-KW"/>
</dbReference>
<dbReference type="InterPro" id="IPR001878">
    <property type="entry name" value="Znf_CCHC"/>
</dbReference>
<dbReference type="Proteomes" id="UP001497472">
    <property type="component" value="Unassembled WGS sequence"/>
</dbReference>
<comment type="caution">
    <text evidence="4">The sequence shown here is derived from an EMBL/GenBank/DDBJ whole genome shotgun (WGS) entry which is preliminary data.</text>
</comment>
<evidence type="ECO:0000313" key="4">
    <source>
        <dbReference type="EMBL" id="CAK1552212.1"/>
    </source>
</evidence>
<feature type="region of interest" description="Disordered" evidence="2">
    <location>
        <begin position="1"/>
        <end position="34"/>
    </location>
</feature>
<keyword evidence="1" id="KW-0862">Zinc</keyword>
<evidence type="ECO:0000256" key="1">
    <source>
        <dbReference type="PROSITE-ProRule" id="PRU00047"/>
    </source>
</evidence>
<name>A0AAV1JU92_9NEOP</name>
<feature type="compositionally biased region" description="Polar residues" evidence="2">
    <location>
        <begin position="1"/>
        <end position="31"/>
    </location>
</feature>
<dbReference type="Pfam" id="PF00098">
    <property type="entry name" value="zf-CCHC"/>
    <property type="match status" value="1"/>
</dbReference>
<feature type="domain" description="CCHC-type" evidence="3">
    <location>
        <begin position="257"/>
        <end position="271"/>
    </location>
</feature>
<dbReference type="SUPFAM" id="SSF57756">
    <property type="entry name" value="Retrovirus zinc finger-like domains"/>
    <property type="match status" value="1"/>
</dbReference>
<dbReference type="PROSITE" id="PS50158">
    <property type="entry name" value="ZF_CCHC"/>
    <property type="match status" value="2"/>
</dbReference>
<reference evidence="4 5" key="1">
    <citation type="submission" date="2023-11" db="EMBL/GenBank/DDBJ databases">
        <authorList>
            <person name="Okamura Y."/>
        </authorList>
    </citation>
    <scope>NUCLEOTIDE SEQUENCE [LARGE SCALE GENOMIC DNA]</scope>
</reference>
<evidence type="ECO:0000259" key="3">
    <source>
        <dbReference type="PROSITE" id="PS50158"/>
    </source>
</evidence>
<organism evidence="4 5">
    <name type="scientific">Leptosia nina</name>
    <dbReference type="NCBI Taxonomy" id="320188"/>
    <lineage>
        <taxon>Eukaryota</taxon>
        <taxon>Metazoa</taxon>
        <taxon>Ecdysozoa</taxon>
        <taxon>Arthropoda</taxon>
        <taxon>Hexapoda</taxon>
        <taxon>Insecta</taxon>
        <taxon>Pterygota</taxon>
        <taxon>Neoptera</taxon>
        <taxon>Endopterygota</taxon>
        <taxon>Lepidoptera</taxon>
        <taxon>Glossata</taxon>
        <taxon>Ditrysia</taxon>
        <taxon>Papilionoidea</taxon>
        <taxon>Pieridae</taxon>
        <taxon>Pierinae</taxon>
        <taxon>Leptosia</taxon>
    </lineage>
</organism>
<keyword evidence="1" id="KW-0863">Zinc-finger</keyword>
<protein>
    <recommendedName>
        <fullName evidence="3">CCHC-type domain-containing protein</fullName>
    </recommendedName>
</protein>
<sequence>MNPASPNQDGDGITAQSSLAPTSEAGCSQNAPRAANKCESDEKLLLLLEQQNRNFLAMLEAVKQSRTPNDLHLPDFDPDRRDVDARAWIITADTCITDGYQHGAPLMIALSRAMKGDASTWLSTVSFPGMTWENFKELFTARYACPETVASYLINMAGSRPKENECLATYGAAMMTSIMSRWKGLTTEQIAVATVLAHISQFEPRIQRLSFTTDIDNRKRLQQELTAVSFLKRKAPLSSDATDFKKIRPATNHTSIKCFHCGKLGHKSTQCFSKRNLKTNGDKDRSQTYFNNRKKSAAEQLPITCYSCHGQGHYASSCPKQRSKDLDLDLAT</sequence>
<proteinExistence type="predicted"/>
<dbReference type="InterPro" id="IPR036875">
    <property type="entry name" value="Znf_CCHC_sf"/>
</dbReference>
<feature type="domain" description="CCHC-type" evidence="3">
    <location>
        <begin position="305"/>
        <end position="320"/>
    </location>
</feature>
<dbReference type="EMBL" id="CAVLEF010000137">
    <property type="protein sequence ID" value="CAK1552212.1"/>
    <property type="molecule type" value="Genomic_DNA"/>
</dbReference>